<dbReference type="Proteomes" id="UP001230504">
    <property type="component" value="Unassembled WGS sequence"/>
</dbReference>
<dbReference type="GeneID" id="85436011"/>
<feature type="region of interest" description="Disordered" evidence="1">
    <location>
        <begin position="1"/>
        <end position="34"/>
    </location>
</feature>
<name>A0AAD8PYF1_9PEZI</name>
<evidence type="ECO:0000313" key="2">
    <source>
        <dbReference type="EMBL" id="KAK1586008.1"/>
    </source>
</evidence>
<organism evidence="2 3">
    <name type="scientific">Colletotrichum navitas</name>
    <dbReference type="NCBI Taxonomy" id="681940"/>
    <lineage>
        <taxon>Eukaryota</taxon>
        <taxon>Fungi</taxon>
        <taxon>Dikarya</taxon>
        <taxon>Ascomycota</taxon>
        <taxon>Pezizomycotina</taxon>
        <taxon>Sordariomycetes</taxon>
        <taxon>Hypocreomycetidae</taxon>
        <taxon>Glomerellales</taxon>
        <taxon>Glomerellaceae</taxon>
        <taxon>Colletotrichum</taxon>
        <taxon>Colletotrichum graminicola species complex</taxon>
    </lineage>
</organism>
<gene>
    <name evidence="2" type="ORF">LY79DRAFT_244307</name>
</gene>
<reference evidence="2" key="1">
    <citation type="submission" date="2021-06" db="EMBL/GenBank/DDBJ databases">
        <title>Comparative genomics, transcriptomics and evolutionary studies reveal genomic signatures of adaptation to plant cell wall in hemibiotrophic fungi.</title>
        <authorList>
            <consortium name="DOE Joint Genome Institute"/>
            <person name="Baroncelli R."/>
            <person name="Diaz J.F."/>
            <person name="Benocci T."/>
            <person name="Peng M."/>
            <person name="Battaglia E."/>
            <person name="Haridas S."/>
            <person name="Andreopoulos W."/>
            <person name="Labutti K."/>
            <person name="Pangilinan J."/>
            <person name="Floch G.L."/>
            <person name="Makela M.R."/>
            <person name="Henrissat B."/>
            <person name="Grigoriev I.V."/>
            <person name="Crouch J.A."/>
            <person name="De Vries R.P."/>
            <person name="Sukno S.A."/>
            <person name="Thon M.R."/>
        </authorList>
    </citation>
    <scope>NUCLEOTIDE SEQUENCE</scope>
    <source>
        <strain evidence="2">CBS 125086</strain>
    </source>
</reference>
<dbReference type="EMBL" id="JAHLJV010000039">
    <property type="protein sequence ID" value="KAK1586008.1"/>
    <property type="molecule type" value="Genomic_DNA"/>
</dbReference>
<protein>
    <submittedName>
        <fullName evidence="2">Uncharacterized protein</fullName>
    </submittedName>
</protein>
<accession>A0AAD8PYF1</accession>
<keyword evidence="3" id="KW-1185">Reference proteome</keyword>
<comment type="caution">
    <text evidence="2">The sequence shown here is derived from an EMBL/GenBank/DDBJ whole genome shotgun (WGS) entry which is preliminary data.</text>
</comment>
<dbReference type="AlphaFoldDB" id="A0AAD8PYF1"/>
<sequence length="221" mass="24812">MGRADHTPRPAAACGISWGRGGHGRREHESKFGGGKGKHWLDWTHWSQGELTKGSISSRTLERWRRPRWQEFFAACVFPRDLSTCSSFHQISFAGSSRQTQRGRQSTCRSVDIPATANSSGQARRGCVCLSQRATGGPRREIDAPPTRWQLLDPLLSSLPSCCPLLKLPNWKREATDAKWRGSGGIPWWWPMVTRPDRPGQARPHAFDTRAYPPLWCGIIA</sequence>
<proteinExistence type="predicted"/>
<evidence type="ECO:0000313" key="3">
    <source>
        <dbReference type="Proteomes" id="UP001230504"/>
    </source>
</evidence>
<evidence type="ECO:0000256" key="1">
    <source>
        <dbReference type="SAM" id="MobiDB-lite"/>
    </source>
</evidence>
<dbReference type="RefSeq" id="XP_060412976.1">
    <property type="nucleotide sequence ID" value="XM_060551771.1"/>
</dbReference>